<dbReference type="GO" id="GO:0089701">
    <property type="term" value="C:U2AF complex"/>
    <property type="evidence" value="ECO:0007669"/>
    <property type="project" value="InterPro"/>
</dbReference>
<keyword evidence="3" id="KW-0863">Zinc-finger</keyword>
<dbReference type="GO" id="GO:0003723">
    <property type="term" value="F:RNA binding"/>
    <property type="evidence" value="ECO:0007669"/>
    <property type="project" value="InterPro"/>
</dbReference>
<dbReference type="InterPro" id="IPR009145">
    <property type="entry name" value="U2AF_small"/>
</dbReference>
<keyword evidence="4" id="KW-0862">Zinc</keyword>
<proteinExistence type="predicted"/>
<dbReference type="Proteomes" id="UP000030645">
    <property type="component" value="Unassembled WGS sequence"/>
</dbReference>
<organism evidence="5 6">
    <name type="scientific">Morus notabilis</name>
    <dbReference type="NCBI Taxonomy" id="981085"/>
    <lineage>
        <taxon>Eukaryota</taxon>
        <taxon>Viridiplantae</taxon>
        <taxon>Streptophyta</taxon>
        <taxon>Embryophyta</taxon>
        <taxon>Tracheophyta</taxon>
        <taxon>Spermatophyta</taxon>
        <taxon>Magnoliopsida</taxon>
        <taxon>eudicotyledons</taxon>
        <taxon>Gunneridae</taxon>
        <taxon>Pentapetalae</taxon>
        <taxon>rosids</taxon>
        <taxon>fabids</taxon>
        <taxon>Rosales</taxon>
        <taxon>Moraceae</taxon>
        <taxon>Moreae</taxon>
        <taxon>Morus</taxon>
    </lineage>
</organism>
<dbReference type="GO" id="GO:0000398">
    <property type="term" value="P:mRNA splicing, via spliceosome"/>
    <property type="evidence" value="ECO:0007669"/>
    <property type="project" value="InterPro"/>
</dbReference>
<dbReference type="STRING" id="981085.W9QG61"/>
<reference evidence="6" key="1">
    <citation type="submission" date="2013-01" db="EMBL/GenBank/DDBJ databases">
        <title>Draft Genome Sequence of a Mulberry Tree, Morus notabilis C.K. Schneid.</title>
        <authorList>
            <person name="He N."/>
            <person name="Zhao S."/>
        </authorList>
    </citation>
    <scope>NUCLEOTIDE SEQUENCE</scope>
</reference>
<evidence type="ECO:0000256" key="2">
    <source>
        <dbReference type="ARBA" id="ARBA00022737"/>
    </source>
</evidence>
<gene>
    <name evidence="5" type="ORF">L484_016985</name>
</gene>
<dbReference type="PANTHER" id="PTHR12620">
    <property type="entry name" value="U2 SNRNP AUXILIARY FACTOR, SMALL SUBUNIT"/>
    <property type="match status" value="1"/>
</dbReference>
<evidence type="ECO:0000313" key="5">
    <source>
        <dbReference type="EMBL" id="EXB36733.1"/>
    </source>
</evidence>
<dbReference type="InterPro" id="IPR012677">
    <property type="entry name" value="Nucleotide-bd_a/b_plait_sf"/>
</dbReference>
<dbReference type="eggNOG" id="KOG2202">
    <property type="taxonomic scope" value="Eukaryota"/>
</dbReference>
<dbReference type="GO" id="GO:0008270">
    <property type="term" value="F:zinc ion binding"/>
    <property type="evidence" value="ECO:0007669"/>
    <property type="project" value="UniProtKB-KW"/>
</dbReference>
<dbReference type="Gene3D" id="3.30.70.330">
    <property type="match status" value="1"/>
</dbReference>
<protein>
    <submittedName>
        <fullName evidence="5">Splicing factor U2af small subunit A</fullName>
    </submittedName>
</protein>
<keyword evidence="1" id="KW-0479">Metal-binding</keyword>
<keyword evidence="6" id="KW-1185">Reference proteome</keyword>
<keyword evidence="2" id="KW-0677">Repeat</keyword>
<name>W9QG61_9ROSA</name>
<sequence>MYQRSDMITPGVDAQGQLIDLRKIQEHFEDFYEDIFDELCKLGEIESLNVCENLPFSRG</sequence>
<evidence type="ECO:0000256" key="3">
    <source>
        <dbReference type="ARBA" id="ARBA00022771"/>
    </source>
</evidence>
<dbReference type="EMBL" id="KE343588">
    <property type="protein sequence ID" value="EXB36733.1"/>
    <property type="molecule type" value="Genomic_DNA"/>
</dbReference>
<accession>W9QG61</accession>
<evidence type="ECO:0000256" key="4">
    <source>
        <dbReference type="ARBA" id="ARBA00022833"/>
    </source>
</evidence>
<evidence type="ECO:0000313" key="6">
    <source>
        <dbReference type="Proteomes" id="UP000030645"/>
    </source>
</evidence>
<evidence type="ECO:0000256" key="1">
    <source>
        <dbReference type="ARBA" id="ARBA00022723"/>
    </source>
</evidence>
<dbReference type="AlphaFoldDB" id="W9QG61"/>